<dbReference type="PRINTS" id="PR00792">
    <property type="entry name" value="PEPSIN"/>
</dbReference>
<dbReference type="Proteomes" id="UP000053831">
    <property type="component" value="Unassembled WGS sequence"/>
</dbReference>
<accession>A0A0M8MZ46</accession>
<keyword evidence="12" id="KW-1185">Reference proteome</keyword>
<keyword evidence="4 7" id="KW-0378">Hydrolase</keyword>
<dbReference type="CDD" id="cd06097">
    <property type="entry name" value="Aspergillopepsin_like"/>
    <property type="match status" value="1"/>
</dbReference>
<comment type="caution">
    <text evidence="11">The sequence shown here is derived from an EMBL/GenBank/DDBJ whole genome shotgun (WGS) entry which is preliminary data.</text>
</comment>
<evidence type="ECO:0000259" key="10">
    <source>
        <dbReference type="PROSITE" id="PS51767"/>
    </source>
</evidence>
<dbReference type="PANTHER" id="PTHR47966">
    <property type="entry name" value="BETA-SITE APP-CLEAVING ENZYME, ISOFORM A-RELATED"/>
    <property type="match status" value="1"/>
</dbReference>
<evidence type="ECO:0000256" key="8">
    <source>
        <dbReference type="SAM" id="MobiDB-lite"/>
    </source>
</evidence>
<comment type="similarity">
    <text evidence="1 7">Belongs to the peptidase A1 family.</text>
</comment>
<reference evidence="11 12" key="1">
    <citation type="submission" date="2015-07" db="EMBL/GenBank/DDBJ databases">
        <title>The genome of the fungus Escovopsis weberi, a specialized disease agent of ant agriculture.</title>
        <authorList>
            <person name="de Man T.J."/>
            <person name="Stajich J.E."/>
            <person name="Kubicek C.P."/>
            <person name="Chenthamara K."/>
            <person name="Atanasova L."/>
            <person name="Druzhinina I.S."/>
            <person name="Birnbaum S."/>
            <person name="Barribeau S.M."/>
            <person name="Teiling C."/>
            <person name="Suen G."/>
            <person name="Currie C."/>
            <person name="Gerardo N.M."/>
        </authorList>
    </citation>
    <scope>NUCLEOTIDE SEQUENCE [LARGE SCALE GENOMIC DNA]</scope>
</reference>
<evidence type="ECO:0000256" key="7">
    <source>
        <dbReference type="RuleBase" id="RU000454"/>
    </source>
</evidence>
<evidence type="ECO:0000256" key="6">
    <source>
        <dbReference type="PIRSR" id="PIRSR601461-2"/>
    </source>
</evidence>
<sequence>MHFSLNGLLTVSVASLAVEGAAVLRPAPGFQVHQVSNPSFRGHHGGRTLAKLSHRLKLPSKSALAGTAQGGSQANDTGNSVSAVARDQETEWVVPVEIGSPPQKFNLDFDTGSSDLWVMSTETAGSVSGHNIYNTSKSSTAEQLAGASWSITYGDGSGSSGDVYLDTITVGGLSFDKQAIEVAQRVSSSFLAESLDGLLGLAYGSLNKVRPTPQKTLFENLAPRLPQPVFVADLNHQEPGSYTFGQIPPQVTDVHYAPVDAAGGGFWQFTAQTADGSANFTAISDTGTTLLVLDEALVAAYYAAVPSARLDAQQGGWVFDCAETLPDYVFRIGGAPITVWGALINFATVDAETCFGGIQSLAGAPFAVMGDIVLKSAYGVYDMGNNRVGFAQKKLTAPRRPHGSHGHHWWGA</sequence>
<evidence type="ECO:0000313" key="11">
    <source>
        <dbReference type="EMBL" id="KOS19787.1"/>
    </source>
</evidence>
<dbReference type="Gene3D" id="2.40.70.10">
    <property type="entry name" value="Acid Proteases"/>
    <property type="match status" value="2"/>
</dbReference>
<evidence type="ECO:0000256" key="4">
    <source>
        <dbReference type="ARBA" id="ARBA00022801"/>
    </source>
</evidence>
<evidence type="ECO:0000313" key="12">
    <source>
        <dbReference type="Proteomes" id="UP000053831"/>
    </source>
</evidence>
<dbReference type="SUPFAM" id="SSF50630">
    <property type="entry name" value="Acid proteases"/>
    <property type="match status" value="1"/>
</dbReference>
<feature type="region of interest" description="Disordered" evidence="8">
    <location>
        <begin position="62"/>
        <end position="84"/>
    </location>
</feature>
<keyword evidence="6" id="KW-1015">Disulfide bond</keyword>
<protein>
    <submittedName>
        <fullName evidence="11">Aspartic protease pep1</fullName>
    </submittedName>
</protein>
<dbReference type="PROSITE" id="PS00141">
    <property type="entry name" value="ASP_PROTEASE"/>
    <property type="match status" value="1"/>
</dbReference>
<evidence type="ECO:0000256" key="2">
    <source>
        <dbReference type="ARBA" id="ARBA00022670"/>
    </source>
</evidence>
<feature type="domain" description="Peptidase A1" evidence="10">
    <location>
        <begin position="92"/>
        <end position="391"/>
    </location>
</feature>
<dbReference type="InterPro" id="IPR001461">
    <property type="entry name" value="Aspartic_peptidase_A1"/>
</dbReference>
<dbReference type="GO" id="GO:0006508">
    <property type="term" value="P:proteolysis"/>
    <property type="evidence" value="ECO:0007669"/>
    <property type="project" value="UniProtKB-KW"/>
</dbReference>
<keyword evidence="9" id="KW-0732">Signal</keyword>
<evidence type="ECO:0000256" key="9">
    <source>
        <dbReference type="SAM" id="SignalP"/>
    </source>
</evidence>
<evidence type="ECO:0000256" key="3">
    <source>
        <dbReference type="ARBA" id="ARBA00022750"/>
    </source>
</evidence>
<feature type="chain" id="PRO_5005818820" evidence="9">
    <location>
        <begin position="21"/>
        <end position="412"/>
    </location>
</feature>
<dbReference type="Pfam" id="PF00026">
    <property type="entry name" value="Asp"/>
    <property type="match status" value="1"/>
</dbReference>
<proteinExistence type="inferred from homology"/>
<keyword evidence="2 7" id="KW-0645">Protease</keyword>
<dbReference type="PANTHER" id="PTHR47966:SF2">
    <property type="entry name" value="ASPERGILLOPEPSIN-1-RELATED"/>
    <property type="match status" value="1"/>
</dbReference>
<dbReference type="PROSITE" id="PS51767">
    <property type="entry name" value="PEPTIDASE_A1"/>
    <property type="match status" value="1"/>
</dbReference>
<feature type="compositionally biased region" description="Polar residues" evidence="8">
    <location>
        <begin position="70"/>
        <end position="82"/>
    </location>
</feature>
<evidence type="ECO:0000256" key="5">
    <source>
        <dbReference type="PIRSR" id="PIRSR601461-1"/>
    </source>
</evidence>
<feature type="disulfide bond" evidence="6">
    <location>
        <begin position="321"/>
        <end position="354"/>
    </location>
</feature>
<evidence type="ECO:0000256" key="1">
    <source>
        <dbReference type="ARBA" id="ARBA00007447"/>
    </source>
</evidence>
<dbReference type="OrthoDB" id="2747330at2759"/>
<dbReference type="FunFam" id="2.40.70.10:FF:000026">
    <property type="entry name" value="Endothiapepsin"/>
    <property type="match status" value="1"/>
</dbReference>
<organism evidence="11 12">
    <name type="scientific">Escovopsis weberi</name>
    <dbReference type="NCBI Taxonomy" id="150374"/>
    <lineage>
        <taxon>Eukaryota</taxon>
        <taxon>Fungi</taxon>
        <taxon>Dikarya</taxon>
        <taxon>Ascomycota</taxon>
        <taxon>Pezizomycotina</taxon>
        <taxon>Sordariomycetes</taxon>
        <taxon>Hypocreomycetidae</taxon>
        <taxon>Hypocreales</taxon>
        <taxon>Hypocreaceae</taxon>
        <taxon>Escovopsis</taxon>
    </lineage>
</organism>
<feature type="active site" evidence="5">
    <location>
        <position position="285"/>
    </location>
</feature>
<dbReference type="InterPro" id="IPR021109">
    <property type="entry name" value="Peptidase_aspartic_dom_sf"/>
</dbReference>
<dbReference type="InterPro" id="IPR034163">
    <property type="entry name" value="Aspergillopepsin-like_cat_dom"/>
</dbReference>
<feature type="active site" evidence="5">
    <location>
        <position position="110"/>
    </location>
</feature>
<dbReference type="GO" id="GO:0004190">
    <property type="term" value="F:aspartic-type endopeptidase activity"/>
    <property type="evidence" value="ECO:0007669"/>
    <property type="project" value="UniProtKB-KW"/>
</dbReference>
<name>A0A0M8MZ46_ESCWE</name>
<dbReference type="AlphaFoldDB" id="A0A0M8MZ46"/>
<dbReference type="EMBL" id="LGSR01000020">
    <property type="protein sequence ID" value="KOS19787.1"/>
    <property type="molecule type" value="Genomic_DNA"/>
</dbReference>
<keyword evidence="3 7" id="KW-0064">Aspartyl protease</keyword>
<feature type="signal peptide" evidence="9">
    <location>
        <begin position="1"/>
        <end position="20"/>
    </location>
</feature>
<gene>
    <name evidence="11" type="ORF">ESCO_001336</name>
</gene>
<dbReference type="InterPro" id="IPR033121">
    <property type="entry name" value="PEPTIDASE_A1"/>
</dbReference>
<dbReference type="STRING" id="150374.A0A0M8MZ46"/>
<dbReference type="InterPro" id="IPR001969">
    <property type="entry name" value="Aspartic_peptidase_AS"/>
</dbReference>